<name>K1QQA1_MAGGI</name>
<dbReference type="HOGENOM" id="CLU_2778316_0_0_1"/>
<organism evidence="1">
    <name type="scientific">Magallana gigas</name>
    <name type="common">Pacific oyster</name>
    <name type="synonym">Crassostrea gigas</name>
    <dbReference type="NCBI Taxonomy" id="29159"/>
    <lineage>
        <taxon>Eukaryota</taxon>
        <taxon>Metazoa</taxon>
        <taxon>Spiralia</taxon>
        <taxon>Lophotrochozoa</taxon>
        <taxon>Mollusca</taxon>
        <taxon>Bivalvia</taxon>
        <taxon>Autobranchia</taxon>
        <taxon>Pteriomorphia</taxon>
        <taxon>Ostreida</taxon>
        <taxon>Ostreoidea</taxon>
        <taxon>Ostreidae</taxon>
        <taxon>Magallana</taxon>
    </lineage>
</organism>
<protein>
    <submittedName>
        <fullName evidence="1">Uncharacterized protein</fullName>
    </submittedName>
</protein>
<evidence type="ECO:0000313" key="1">
    <source>
        <dbReference type="EMBL" id="EKC31020.1"/>
    </source>
</evidence>
<proteinExistence type="predicted"/>
<sequence>MSLTVWIRRMFIHLQTSITTVSMVVSRKSFVGINHTVRSPATRKVFSFGFIKYCTLLIFLEKGECLTNA</sequence>
<dbReference type="EMBL" id="JH818313">
    <property type="protein sequence ID" value="EKC31020.1"/>
    <property type="molecule type" value="Genomic_DNA"/>
</dbReference>
<reference evidence="1" key="1">
    <citation type="journal article" date="2012" name="Nature">
        <title>The oyster genome reveals stress adaptation and complexity of shell formation.</title>
        <authorList>
            <person name="Zhang G."/>
            <person name="Fang X."/>
            <person name="Guo X."/>
            <person name="Li L."/>
            <person name="Luo R."/>
            <person name="Xu F."/>
            <person name="Yang P."/>
            <person name="Zhang L."/>
            <person name="Wang X."/>
            <person name="Qi H."/>
            <person name="Xiong Z."/>
            <person name="Que H."/>
            <person name="Xie Y."/>
            <person name="Holland P.W."/>
            <person name="Paps J."/>
            <person name="Zhu Y."/>
            <person name="Wu F."/>
            <person name="Chen Y."/>
            <person name="Wang J."/>
            <person name="Peng C."/>
            <person name="Meng J."/>
            <person name="Yang L."/>
            <person name="Liu J."/>
            <person name="Wen B."/>
            <person name="Zhang N."/>
            <person name="Huang Z."/>
            <person name="Zhu Q."/>
            <person name="Feng Y."/>
            <person name="Mount A."/>
            <person name="Hedgecock D."/>
            <person name="Xu Z."/>
            <person name="Liu Y."/>
            <person name="Domazet-Loso T."/>
            <person name="Du Y."/>
            <person name="Sun X."/>
            <person name="Zhang S."/>
            <person name="Liu B."/>
            <person name="Cheng P."/>
            <person name="Jiang X."/>
            <person name="Li J."/>
            <person name="Fan D."/>
            <person name="Wang W."/>
            <person name="Fu W."/>
            <person name="Wang T."/>
            <person name="Wang B."/>
            <person name="Zhang J."/>
            <person name="Peng Z."/>
            <person name="Li Y."/>
            <person name="Li N."/>
            <person name="Wang J."/>
            <person name="Chen M."/>
            <person name="He Y."/>
            <person name="Tan F."/>
            <person name="Song X."/>
            <person name="Zheng Q."/>
            <person name="Huang R."/>
            <person name="Yang H."/>
            <person name="Du X."/>
            <person name="Chen L."/>
            <person name="Yang M."/>
            <person name="Gaffney P.M."/>
            <person name="Wang S."/>
            <person name="Luo L."/>
            <person name="She Z."/>
            <person name="Ming Y."/>
            <person name="Huang W."/>
            <person name="Zhang S."/>
            <person name="Huang B."/>
            <person name="Zhang Y."/>
            <person name="Qu T."/>
            <person name="Ni P."/>
            <person name="Miao G."/>
            <person name="Wang J."/>
            <person name="Wang Q."/>
            <person name="Steinberg C.E."/>
            <person name="Wang H."/>
            <person name="Li N."/>
            <person name="Qian L."/>
            <person name="Zhang G."/>
            <person name="Li Y."/>
            <person name="Yang H."/>
            <person name="Liu X."/>
            <person name="Wang J."/>
            <person name="Yin Y."/>
            <person name="Wang J."/>
        </authorList>
    </citation>
    <scope>NUCLEOTIDE SEQUENCE [LARGE SCALE GENOMIC DNA]</scope>
    <source>
        <strain evidence="1">05x7-T-G4-1.051#20</strain>
    </source>
</reference>
<accession>K1QQA1</accession>
<dbReference type="InParanoid" id="K1QQA1"/>
<gene>
    <name evidence="1" type="ORF">CGI_10025021</name>
</gene>
<dbReference type="AlphaFoldDB" id="K1QQA1"/>